<keyword evidence="2" id="KW-0999">Mitochondrion inner membrane</keyword>
<dbReference type="AlphaFoldDB" id="A0A6A6WCM8"/>
<comment type="subcellular location">
    <subcellularLocation>
        <location evidence="1">Mitochondrion inner membrane</location>
    </subcellularLocation>
</comment>
<proteinExistence type="predicted"/>
<evidence type="ECO:0000256" key="3">
    <source>
        <dbReference type="ARBA" id="ARBA00023128"/>
    </source>
</evidence>
<dbReference type="InterPro" id="IPR039297">
    <property type="entry name" value="COX7a"/>
</dbReference>
<keyword evidence="6" id="KW-1185">Reference proteome</keyword>
<accession>A0A6A6WCM8</accession>
<organism evidence="5 6">
    <name type="scientific">Pseudovirgaria hyperparasitica</name>
    <dbReference type="NCBI Taxonomy" id="470096"/>
    <lineage>
        <taxon>Eukaryota</taxon>
        <taxon>Fungi</taxon>
        <taxon>Dikarya</taxon>
        <taxon>Ascomycota</taxon>
        <taxon>Pezizomycotina</taxon>
        <taxon>Dothideomycetes</taxon>
        <taxon>Dothideomycetes incertae sedis</taxon>
        <taxon>Acrospermales</taxon>
        <taxon>Acrospermaceae</taxon>
        <taxon>Pseudovirgaria</taxon>
    </lineage>
</organism>
<evidence type="ECO:0000313" key="6">
    <source>
        <dbReference type="Proteomes" id="UP000799437"/>
    </source>
</evidence>
<sequence>MQPTLRRAAGFIYRQNNVPHYQRLFQKNDGVRQWNKVRRDAIRAYTAGVYVDLEANASHPPRATKTTHG</sequence>
<protein>
    <submittedName>
        <fullName evidence="5">Uncharacterized protein</fullName>
    </submittedName>
</protein>
<dbReference type="GeneID" id="54484793"/>
<evidence type="ECO:0000256" key="1">
    <source>
        <dbReference type="ARBA" id="ARBA00004273"/>
    </source>
</evidence>
<dbReference type="OrthoDB" id="5511599at2759"/>
<keyword evidence="4" id="KW-0472">Membrane</keyword>
<evidence type="ECO:0000256" key="4">
    <source>
        <dbReference type="ARBA" id="ARBA00023136"/>
    </source>
</evidence>
<dbReference type="Pfam" id="PF02238">
    <property type="entry name" value="COX7a"/>
    <property type="match status" value="1"/>
</dbReference>
<keyword evidence="3" id="KW-0496">Mitochondrion</keyword>
<dbReference type="RefSeq" id="XP_033601312.1">
    <property type="nucleotide sequence ID" value="XM_033743739.1"/>
</dbReference>
<evidence type="ECO:0000256" key="2">
    <source>
        <dbReference type="ARBA" id="ARBA00022792"/>
    </source>
</evidence>
<dbReference type="EMBL" id="ML996570">
    <property type="protein sequence ID" value="KAF2758861.1"/>
    <property type="molecule type" value="Genomic_DNA"/>
</dbReference>
<gene>
    <name evidence="5" type="ORF">EJ05DRAFT_475116</name>
</gene>
<name>A0A6A6WCM8_9PEZI</name>
<dbReference type="GO" id="GO:0005743">
    <property type="term" value="C:mitochondrial inner membrane"/>
    <property type="evidence" value="ECO:0007669"/>
    <property type="project" value="UniProtKB-SubCell"/>
</dbReference>
<evidence type="ECO:0000313" key="5">
    <source>
        <dbReference type="EMBL" id="KAF2758861.1"/>
    </source>
</evidence>
<dbReference type="Proteomes" id="UP000799437">
    <property type="component" value="Unassembled WGS sequence"/>
</dbReference>
<reference evidence="5" key="1">
    <citation type="journal article" date="2020" name="Stud. Mycol.">
        <title>101 Dothideomycetes genomes: a test case for predicting lifestyles and emergence of pathogens.</title>
        <authorList>
            <person name="Haridas S."/>
            <person name="Albert R."/>
            <person name="Binder M."/>
            <person name="Bloem J."/>
            <person name="Labutti K."/>
            <person name="Salamov A."/>
            <person name="Andreopoulos B."/>
            <person name="Baker S."/>
            <person name="Barry K."/>
            <person name="Bills G."/>
            <person name="Bluhm B."/>
            <person name="Cannon C."/>
            <person name="Castanera R."/>
            <person name="Culley D."/>
            <person name="Daum C."/>
            <person name="Ezra D."/>
            <person name="Gonzalez J."/>
            <person name="Henrissat B."/>
            <person name="Kuo A."/>
            <person name="Liang C."/>
            <person name="Lipzen A."/>
            <person name="Lutzoni F."/>
            <person name="Magnuson J."/>
            <person name="Mondo S."/>
            <person name="Nolan M."/>
            <person name="Ohm R."/>
            <person name="Pangilinan J."/>
            <person name="Park H.-J."/>
            <person name="Ramirez L."/>
            <person name="Alfaro M."/>
            <person name="Sun H."/>
            <person name="Tritt A."/>
            <person name="Yoshinaga Y."/>
            <person name="Zwiers L.-H."/>
            <person name="Turgeon B."/>
            <person name="Goodwin S."/>
            <person name="Spatafora J."/>
            <person name="Crous P."/>
            <person name="Grigoriev I."/>
        </authorList>
    </citation>
    <scope>NUCLEOTIDE SEQUENCE</scope>
    <source>
        <strain evidence="5">CBS 121739</strain>
    </source>
</reference>